<organism evidence="2 3">
    <name type="scientific">Penicillium cinerascens</name>
    <dbReference type="NCBI Taxonomy" id="70096"/>
    <lineage>
        <taxon>Eukaryota</taxon>
        <taxon>Fungi</taxon>
        <taxon>Dikarya</taxon>
        <taxon>Ascomycota</taxon>
        <taxon>Pezizomycotina</taxon>
        <taxon>Eurotiomycetes</taxon>
        <taxon>Eurotiomycetidae</taxon>
        <taxon>Eurotiales</taxon>
        <taxon>Aspergillaceae</taxon>
        <taxon>Penicillium</taxon>
    </lineage>
</organism>
<dbReference type="EMBL" id="JAPQKR010000004">
    <property type="protein sequence ID" value="KAJ5217962.1"/>
    <property type="molecule type" value="Genomic_DNA"/>
</dbReference>
<evidence type="ECO:0000313" key="2">
    <source>
        <dbReference type="EMBL" id="KAJ5217962.1"/>
    </source>
</evidence>
<protein>
    <recommendedName>
        <fullName evidence="1">SMP domain-containing protein</fullName>
    </recommendedName>
</protein>
<keyword evidence="3" id="KW-1185">Reference proteome</keyword>
<sequence>MNYDLPSVADLKEAVESGGLRITPEDVSVISHAESALTGRGPLRGGPAATAQSLAMRQMNFELKVDELLRKPQSHITQEDAREIQSAESRAFNKRSGIGSISAQVRTIANRNEILGLSPDTTDMPVYVTKDDAREAQRAEAMLYGGLISGQGIAASMQISWRYASVKTDRTDWTCPVECSGQDRACTTQ</sequence>
<name>A0A9W9NDM7_9EURO</name>
<proteinExistence type="predicted"/>
<gene>
    <name evidence="2" type="ORF">N7498_000061</name>
</gene>
<dbReference type="Proteomes" id="UP001150904">
    <property type="component" value="Unassembled WGS sequence"/>
</dbReference>
<accession>A0A9W9NDM7</accession>
<reference evidence="2" key="2">
    <citation type="journal article" date="2023" name="IMA Fungus">
        <title>Comparative genomic study of the Penicillium genus elucidates a diverse pangenome and 15 lateral gene transfer events.</title>
        <authorList>
            <person name="Petersen C."/>
            <person name="Sorensen T."/>
            <person name="Nielsen M.R."/>
            <person name="Sondergaard T.E."/>
            <person name="Sorensen J.L."/>
            <person name="Fitzpatrick D.A."/>
            <person name="Frisvad J.C."/>
            <person name="Nielsen K.L."/>
        </authorList>
    </citation>
    <scope>NUCLEOTIDE SEQUENCE</scope>
    <source>
        <strain evidence="2">IBT 15544</strain>
    </source>
</reference>
<dbReference type="InterPro" id="IPR007011">
    <property type="entry name" value="LEA_SMP_dom"/>
</dbReference>
<evidence type="ECO:0000313" key="3">
    <source>
        <dbReference type="Proteomes" id="UP001150904"/>
    </source>
</evidence>
<feature type="domain" description="SMP" evidence="1">
    <location>
        <begin position="75"/>
        <end position="113"/>
    </location>
</feature>
<evidence type="ECO:0000259" key="1">
    <source>
        <dbReference type="Pfam" id="PF04927"/>
    </source>
</evidence>
<dbReference type="OrthoDB" id="2799468at2759"/>
<dbReference type="RefSeq" id="XP_058312535.1">
    <property type="nucleotide sequence ID" value="XM_058447124.1"/>
</dbReference>
<dbReference type="GeneID" id="83174424"/>
<comment type="caution">
    <text evidence="2">The sequence shown here is derived from an EMBL/GenBank/DDBJ whole genome shotgun (WGS) entry which is preliminary data.</text>
</comment>
<dbReference type="AlphaFoldDB" id="A0A9W9NDM7"/>
<dbReference type="Pfam" id="PF04927">
    <property type="entry name" value="SMP"/>
    <property type="match status" value="1"/>
</dbReference>
<reference evidence="2" key="1">
    <citation type="submission" date="2022-12" db="EMBL/GenBank/DDBJ databases">
        <authorList>
            <person name="Petersen C."/>
        </authorList>
    </citation>
    <scope>NUCLEOTIDE SEQUENCE</scope>
    <source>
        <strain evidence="2">IBT 15544</strain>
    </source>
</reference>